<dbReference type="Pfam" id="PF01826">
    <property type="entry name" value="TIL"/>
    <property type="match status" value="2"/>
</dbReference>
<evidence type="ECO:0000259" key="9">
    <source>
        <dbReference type="PROSITE" id="PS50184"/>
    </source>
</evidence>
<reference evidence="11" key="2">
    <citation type="submission" date="2025-08" db="UniProtKB">
        <authorList>
            <consortium name="Ensembl"/>
        </authorList>
    </citation>
    <scope>IDENTIFICATION</scope>
</reference>
<dbReference type="PROSITE" id="PS50184">
    <property type="entry name" value="VWFC_2"/>
    <property type="match status" value="1"/>
</dbReference>
<dbReference type="SUPFAM" id="SSF57567">
    <property type="entry name" value="Serine protease inhibitors"/>
    <property type="match status" value="3"/>
</dbReference>
<feature type="domain" description="VWFC" evidence="9">
    <location>
        <begin position="283"/>
        <end position="354"/>
    </location>
</feature>
<evidence type="ECO:0000256" key="3">
    <source>
        <dbReference type="ARBA" id="ARBA00022729"/>
    </source>
</evidence>
<evidence type="ECO:0000313" key="11">
    <source>
        <dbReference type="Ensembl" id="ENSECRP00000028657.1"/>
    </source>
</evidence>
<reference evidence="11" key="3">
    <citation type="submission" date="2025-09" db="UniProtKB">
        <authorList>
            <consortium name="Ensembl"/>
        </authorList>
    </citation>
    <scope>IDENTIFICATION</scope>
</reference>
<evidence type="ECO:0000256" key="8">
    <source>
        <dbReference type="SAM" id="MobiDB-lite"/>
    </source>
</evidence>
<dbReference type="Ensembl" id="ENSECRT00000029268.1">
    <property type="protein sequence ID" value="ENSECRP00000028657.1"/>
    <property type="gene ID" value="ENSECRG00000019358.1"/>
</dbReference>
<dbReference type="SMART" id="SM00216">
    <property type="entry name" value="VWD"/>
    <property type="match status" value="3"/>
</dbReference>
<comment type="subcellular location">
    <subcellularLocation>
        <location evidence="1">Secreted</location>
    </subcellularLocation>
</comment>
<dbReference type="Gene3D" id="2.10.70.10">
    <property type="entry name" value="Complement Module, domain 1"/>
    <property type="match status" value="1"/>
</dbReference>
<dbReference type="CDD" id="cd19941">
    <property type="entry name" value="TIL"/>
    <property type="match status" value="3"/>
</dbReference>
<protein>
    <recommendedName>
        <fullName evidence="13">Mucin-5AC</fullName>
    </recommendedName>
</protein>
<proteinExistence type="predicted"/>
<keyword evidence="7" id="KW-0325">Glycoprotein</keyword>
<dbReference type="InterPro" id="IPR014853">
    <property type="entry name" value="VWF/SSPO/ZAN-like_Cys-rich_dom"/>
</dbReference>
<dbReference type="Pfam" id="PF13330">
    <property type="entry name" value="Mucin2_WxxW"/>
    <property type="match status" value="3"/>
</dbReference>
<dbReference type="InterPro" id="IPR050780">
    <property type="entry name" value="Mucin_vWF_Thrombospondin_sf"/>
</dbReference>
<evidence type="ECO:0000256" key="2">
    <source>
        <dbReference type="ARBA" id="ARBA00022525"/>
    </source>
</evidence>
<dbReference type="GeneTree" id="ENSGT00940000156076"/>
<dbReference type="Pfam" id="PF00094">
    <property type="entry name" value="VWD"/>
    <property type="match status" value="3"/>
</dbReference>
<dbReference type="GO" id="GO:0031012">
    <property type="term" value="C:extracellular matrix"/>
    <property type="evidence" value="ECO:0007669"/>
    <property type="project" value="TreeGrafter"/>
</dbReference>
<keyword evidence="2" id="KW-0964">Secreted</keyword>
<dbReference type="PANTHER" id="PTHR11339">
    <property type="entry name" value="EXTRACELLULAR MATRIX GLYCOPROTEIN RELATED"/>
    <property type="match status" value="1"/>
</dbReference>
<dbReference type="InterPro" id="IPR058753">
    <property type="entry name" value="TIL_OTOGL_Mucin"/>
</dbReference>
<feature type="region of interest" description="Disordered" evidence="8">
    <location>
        <begin position="1347"/>
        <end position="1599"/>
    </location>
</feature>
<feature type="domain" description="VWFD" evidence="10">
    <location>
        <begin position="321"/>
        <end position="481"/>
    </location>
</feature>
<evidence type="ECO:0000256" key="5">
    <source>
        <dbReference type="ARBA" id="ARBA00023008"/>
    </source>
</evidence>
<evidence type="ECO:0000256" key="7">
    <source>
        <dbReference type="ARBA" id="ARBA00023180"/>
    </source>
</evidence>
<dbReference type="PANTHER" id="PTHR11339:SF408">
    <property type="entry name" value="MUCIN-5B"/>
    <property type="match status" value="1"/>
</dbReference>
<name>A0A8C4TAB5_ERPCA</name>
<dbReference type="FunFam" id="2.10.25.10:FF:000674">
    <property type="entry name" value="Mucin-2"/>
    <property type="match status" value="1"/>
</dbReference>
<keyword evidence="3" id="KW-0732">Signal</keyword>
<dbReference type="Pfam" id="PF08742">
    <property type="entry name" value="C8"/>
    <property type="match status" value="3"/>
</dbReference>
<dbReference type="Gene3D" id="2.10.25.10">
    <property type="entry name" value="Laminin"/>
    <property type="match status" value="3"/>
</dbReference>
<dbReference type="SMART" id="SM00214">
    <property type="entry name" value="VWC"/>
    <property type="match status" value="2"/>
</dbReference>
<organism evidence="11 12">
    <name type="scientific">Erpetoichthys calabaricus</name>
    <name type="common">Rope fish</name>
    <name type="synonym">Calamoichthys calabaricus</name>
    <dbReference type="NCBI Taxonomy" id="27687"/>
    <lineage>
        <taxon>Eukaryota</taxon>
        <taxon>Metazoa</taxon>
        <taxon>Chordata</taxon>
        <taxon>Craniata</taxon>
        <taxon>Vertebrata</taxon>
        <taxon>Euteleostomi</taxon>
        <taxon>Actinopterygii</taxon>
        <taxon>Polypteriformes</taxon>
        <taxon>Polypteridae</taxon>
        <taxon>Erpetoichthys</taxon>
    </lineage>
</organism>
<evidence type="ECO:0008006" key="13">
    <source>
        <dbReference type="Google" id="ProtNLM"/>
    </source>
</evidence>
<dbReference type="SMART" id="SM00215">
    <property type="entry name" value="VWC_out"/>
    <property type="match status" value="2"/>
</dbReference>
<keyword evidence="12" id="KW-1185">Reference proteome</keyword>
<keyword evidence="4" id="KW-0677">Repeat</keyword>
<keyword evidence="6" id="KW-1015">Disulfide bond</keyword>
<evidence type="ECO:0000256" key="4">
    <source>
        <dbReference type="ARBA" id="ARBA00022737"/>
    </source>
</evidence>
<reference evidence="11" key="1">
    <citation type="submission" date="2021-06" db="EMBL/GenBank/DDBJ databases">
        <authorList>
            <consortium name="Wellcome Sanger Institute Data Sharing"/>
        </authorList>
    </citation>
    <scope>NUCLEOTIDE SEQUENCE [LARGE SCALE GENOMIC DNA]</scope>
</reference>
<dbReference type="InterPro" id="IPR001007">
    <property type="entry name" value="VWF_dom"/>
</dbReference>
<evidence type="ECO:0000256" key="6">
    <source>
        <dbReference type="ARBA" id="ARBA00023157"/>
    </source>
</evidence>
<dbReference type="FunFam" id="2.10.25.10:FF:000153">
    <property type="entry name" value="MUC5B isoform 1"/>
    <property type="match status" value="1"/>
</dbReference>
<dbReference type="SUPFAM" id="SSF57603">
    <property type="entry name" value="FnI-like domain"/>
    <property type="match status" value="2"/>
</dbReference>
<dbReference type="InterPro" id="IPR036084">
    <property type="entry name" value="Ser_inhib-like_sf"/>
</dbReference>
<dbReference type="InterPro" id="IPR002919">
    <property type="entry name" value="TIL_dom"/>
</dbReference>
<dbReference type="InterPro" id="IPR001846">
    <property type="entry name" value="VWF_type-D"/>
</dbReference>
<feature type="compositionally biased region" description="Low complexity" evidence="8">
    <location>
        <begin position="1744"/>
        <end position="1781"/>
    </location>
</feature>
<sequence length="2001" mass="216973">MFDGEIFQLPTTCNYIFTSHCKGTYEDFNIQMRRSVVSGAPIINKITMKLDGTIVEITQGFISVNSKQVQLPYSQSGVLIEKANSYITVTAKLGLMIRWNEEDSMLLEIDEKYQNETCGLCGDFNGILGYNDFIKEGKSVYHILNDNCINLMPICEQLISNPAFASCMELVAFDQFVSACVQDMCNCNETSSMDCLCNTLSELSRQCVHAGGAPQNWRTSTFCAKKCPFNMEYQECGVSCADSCSNPDRSHLCEEHCIDGCFCPPGTVLDDVKGGGCVPLQECSCKYDGKIYAPGDSYSSDCRKCTCSGGQWACKDLDCPATCSIEGGSHITSYDGKHFTFHGDCTYIISKNCKGDGFIIAAELVKCGLTDTETCLKSMIWAVVNNLLYIVILYFAADLSIFKPSSFYVIIQIASGLQLKIQLTPVMQLYITASVNNKGKVCGLCGNFNSMESDDFKTTSGLVEGTAAAFGNTWKTNGACKNKKDNYENPCSLSIENEKYAQHWCSMLSDPSGPFASCHSAVQPDIYKTNCMYDSCNCEKSEDCMCATISSYVQACTAKGIQLEGWRVTICTKYTNCPKTQTYSYNMTSCGHTCRSLSEPDDTCKIQHIAVDGCGCAEGTYMDEENQCVPAVKCPCYHKGSVVPAGEISNFLFFLSACKTPMIYFDCSKAETGTKGSECQKSCDTLDASCYSTECVSGCICPVGLVSDGKGGCISESQCPCTHNGEIYKPGDKIKADCNTCTCKNRKWDCTTAQCQATCAIYGDGHYITFDGKRFTFSGNCEYTLTQDFCSNNPGNGTFRVITENIPCGTTGTTCSKTIKFYLGNNELILTDGHYEVIQRVSGAEIPYKIYKMGIYLVIEGSDGVIIMWDKKTSIFIKLSPKFKGHVCGLCGNYDGNANNDFTTRSQSVVVNALELGNSWKVSSSCPDAKGHKDPCLSNPYRQSWAQKQCSIIKSQVFKTCHPQVDPSPYYDACVKDSCACDTGGDCECFCTAVASYAEACNEAGVCVAWRTPDICPLFCDYYNSPGDCEWHYQPCGTPCMRTCRNRSGKCSKQIPGLEGKYDYNSFMNVFCFSGNSGTTSCLEEVCEWSVWYDLSFPSEKTGGDYESIDHIRIKDQSVCTNPLQVECRAQEFPELPLNQTGQVVECSTSGLKCNNKDNPTKCLNYEIRAFCCKQYSCSTPSTITSPVTTTETTTSPTIPETTTPTTTHTVTTTLSTPITHTTSYSTSTTPIVTPQTTCRRACFWTKWYDFHFPTFGTTGDEVETLERVKSAEGAVCDKPSQIECRAEKFPNKTIEEVGQIVSCDVSQGLICKNQQQTGPLHLCYNYEIRLLCCDLYKCETTTKTPETITTTETTTSTPTTTTTTETTTPTSTTTTETTTTPTTTTSTETTTTPTTTTTTETTTTPIPTPTTTPTTTTTTTTTTETTTTPTTTTSTETTTTSTPTPTTTPTTTTTTETTTTPTTTTSTETTTTPTTTTSTETTTTTSTETTTTPTTTPTTTSTTETTTETTTTTTTETTTTPTTTTTTETTTTPTTTTTTETTTETTTTPTTTTTTETTTTPTTTTETTTTPTTTTTTETTTTTTTETTTTPITTTTTMPTVTSTPSCFSCSWSQWIDINLPSSGPDNGDNETLEDIRKAGIHICEKPEDIECRAAHFQNTPIKDLQQKIQCEPSVGLICKNKDQDIPPVCFNYEIRVKCCSNKCITPTIPITTTTTTETTTHIIITGSTNTKPIPTDHQRVSTTTVTTTTTPITSTTTETTTTPTTTETTIPTTTTETTTPTTITITTTTCCGTTTTTETTTPTTTETTTTETTTPTTTETTTETTTSTTTETTTPTTTETTTPTTTTVTTTTIPITTTTTETTTTSTTTETTTPTTTTETTTTPTTTETTTSTTETTTPTTTETTTTETTTPTTTETTTTETTTPTTTETTTETTTSTTTETTTPSTTTETTTSTTETTITSTTTETTSTPTTTTTTQTTTSSCFCLYHGRAFPCGKIF</sequence>
<evidence type="ECO:0000256" key="1">
    <source>
        <dbReference type="ARBA" id="ARBA00004613"/>
    </source>
</evidence>
<dbReference type="Proteomes" id="UP000694620">
    <property type="component" value="Chromosome 2"/>
</dbReference>
<feature type="compositionally biased region" description="Low complexity" evidence="8">
    <location>
        <begin position="1347"/>
        <end position="1598"/>
    </location>
</feature>
<dbReference type="Pfam" id="PF25962">
    <property type="entry name" value="TIL_OTOGL_Mucin"/>
    <property type="match status" value="1"/>
</dbReference>
<dbReference type="GO" id="GO:0005615">
    <property type="term" value="C:extracellular space"/>
    <property type="evidence" value="ECO:0007669"/>
    <property type="project" value="TreeGrafter"/>
</dbReference>
<feature type="region of interest" description="Disordered" evidence="8">
    <location>
        <begin position="1799"/>
        <end position="1976"/>
    </location>
</feature>
<evidence type="ECO:0000313" key="12">
    <source>
        <dbReference type="Proteomes" id="UP000694620"/>
    </source>
</evidence>
<dbReference type="Pfam" id="PF23244">
    <property type="entry name" value="VWF"/>
    <property type="match status" value="1"/>
</dbReference>
<evidence type="ECO:0000259" key="10">
    <source>
        <dbReference type="PROSITE" id="PS51233"/>
    </source>
</evidence>
<feature type="domain" description="VWFD" evidence="10">
    <location>
        <begin position="757"/>
        <end position="927"/>
    </location>
</feature>
<accession>A0A8C4TAB5</accession>
<dbReference type="InterPro" id="IPR025155">
    <property type="entry name" value="WxxW_domain"/>
</dbReference>
<feature type="domain" description="VWFD" evidence="10">
    <location>
        <begin position="1"/>
        <end position="156"/>
    </location>
</feature>
<feature type="region of interest" description="Disordered" evidence="8">
    <location>
        <begin position="1187"/>
        <end position="1211"/>
    </location>
</feature>
<keyword evidence="5" id="KW-0186">Copper</keyword>
<feature type="region of interest" description="Disordered" evidence="8">
    <location>
        <begin position="1728"/>
        <end position="1781"/>
    </location>
</feature>
<dbReference type="PROSITE" id="PS51233">
    <property type="entry name" value="VWFD"/>
    <property type="match status" value="3"/>
</dbReference>
<dbReference type="SMART" id="SM00832">
    <property type="entry name" value="C8"/>
    <property type="match status" value="3"/>
</dbReference>